<sequence>MCALEKSFSISLSGFSSATMCLRKKWFKLRESSSSILVNVESGPSGTVKILSRESKLTCADLCSDTIQRRYYSD</sequence>
<evidence type="ECO:0000313" key="1">
    <source>
        <dbReference type="EMBL" id="CSB07564.1"/>
    </source>
</evidence>
<evidence type="ECO:0000313" key="2">
    <source>
        <dbReference type="Proteomes" id="UP000044806"/>
    </source>
</evidence>
<gene>
    <name evidence="1" type="ORF">ERS013165_03286</name>
</gene>
<proteinExistence type="predicted"/>
<dbReference type="EMBL" id="CWOW01000022">
    <property type="protein sequence ID" value="CSB07564.1"/>
    <property type="molecule type" value="Genomic_DNA"/>
</dbReference>
<reference evidence="1 2" key="1">
    <citation type="submission" date="2015-07" db="EMBL/GenBank/DDBJ databases">
        <authorList>
            <consortium name="Pathogen Informatics"/>
        </authorList>
    </citation>
    <scope>NUCLEOTIDE SEQUENCE [LARGE SCALE GENOMIC DNA]</scope>
    <source>
        <strain evidence="1 2">A51</strain>
    </source>
</reference>
<name>A0A655P227_VIBCL</name>
<organism evidence="1 2">
    <name type="scientific">Vibrio cholerae</name>
    <dbReference type="NCBI Taxonomy" id="666"/>
    <lineage>
        <taxon>Bacteria</taxon>
        <taxon>Pseudomonadati</taxon>
        <taxon>Pseudomonadota</taxon>
        <taxon>Gammaproteobacteria</taxon>
        <taxon>Vibrionales</taxon>
        <taxon>Vibrionaceae</taxon>
        <taxon>Vibrio</taxon>
    </lineage>
</organism>
<accession>A0A655P227</accession>
<dbReference type="Proteomes" id="UP000044806">
    <property type="component" value="Unassembled WGS sequence"/>
</dbReference>
<protein>
    <submittedName>
        <fullName evidence="1">Uncharacterized protein</fullName>
    </submittedName>
</protein>
<dbReference type="AlphaFoldDB" id="A0A655P227"/>